<reference evidence="2 3" key="1">
    <citation type="submission" date="2018-10" db="EMBL/GenBank/DDBJ databases">
        <title>Phylogenomics of Brevibacillus.</title>
        <authorList>
            <person name="Dunlap C."/>
        </authorList>
    </citation>
    <scope>NUCLEOTIDE SEQUENCE [LARGE SCALE GENOMIC DNA]</scope>
    <source>
        <strain evidence="2 3">JCM 15085</strain>
    </source>
</reference>
<organism evidence="2 3">
    <name type="scientific">Brevibacillus panacihumi</name>
    <dbReference type="NCBI Taxonomy" id="497735"/>
    <lineage>
        <taxon>Bacteria</taxon>
        <taxon>Bacillati</taxon>
        <taxon>Bacillota</taxon>
        <taxon>Bacilli</taxon>
        <taxon>Bacillales</taxon>
        <taxon>Paenibacillaceae</taxon>
        <taxon>Brevibacillus</taxon>
    </lineage>
</organism>
<gene>
    <name evidence="2" type="ORF">EDM58_00825</name>
</gene>
<evidence type="ECO:0000313" key="2">
    <source>
        <dbReference type="EMBL" id="RNB86481.1"/>
    </source>
</evidence>
<sequence>MVNNIKPIMGRQVPTPTPTAPPPIPNNLAEECIRVQKVYDWVVSANQYRNKIPLPTDCQALVDAAIAAGQDITVQCIEPTGNFTCRVASIRRENIVVGGVSVRVGVVRFIFGGTAIIRIFADGVLLCDFPTTVQFDQEVVLCLPEPLDEDNIVCRIAALECIPTGTVLLGGMVELNVIFCLDVQVEAEVKLEVLAKFCSPRPNDIPVPSPTPSFRCPPFAFPPQCPPIFPRPNCDCQATVNTLIPGVGVSLGLPPAAIVEIGTVQLIADICPSCNPGGSTFTFNFFDTPGPTPLPDVLPGDQSFNFSPTTISSPTCITVLPGLIPGIALPTIAIGMIVTGTGVQTFTATGTTQTLNYTLVLAETGLGLPDVILFLLTDPLGVVSFAAAITIVPDAQLLVQDCITFPDVLVGPTIP</sequence>
<dbReference type="AlphaFoldDB" id="A0A3M8DG12"/>
<proteinExistence type="predicted"/>
<feature type="region of interest" description="Disordered" evidence="1">
    <location>
        <begin position="1"/>
        <end position="22"/>
    </location>
</feature>
<name>A0A3M8DG12_9BACL</name>
<protein>
    <submittedName>
        <fullName evidence="2">Uncharacterized protein</fullName>
    </submittedName>
</protein>
<evidence type="ECO:0000256" key="1">
    <source>
        <dbReference type="SAM" id="MobiDB-lite"/>
    </source>
</evidence>
<comment type="caution">
    <text evidence="2">The sequence shown here is derived from an EMBL/GenBank/DDBJ whole genome shotgun (WGS) entry which is preliminary data.</text>
</comment>
<dbReference type="Proteomes" id="UP000281915">
    <property type="component" value="Unassembled WGS sequence"/>
</dbReference>
<accession>A0A3M8DG12</accession>
<evidence type="ECO:0000313" key="3">
    <source>
        <dbReference type="Proteomes" id="UP000281915"/>
    </source>
</evidence>
<dbReference type="EMBL" id="RHHT01000002">
    <property type="protein sequence ID" value="RNB86481.1"/>
    <property type="molecule type" value="Genomic_DNA"/>
</dbReference>